<evidence type="ECO:0000313" key="2">
    <source>
        <dbReference type="EMBL" id="EJT77307.1"/>
    </source>
</evidence>
<feature type="compositionally biased region" description="Polar residues" evidence="1">
    <location>
        <begin position="121"/>
        <end position="131"/>
    </location>
</feature>
<reference evidence="2" key="2">
    <citation type="submission" date="2010-07" db="EMBL/GenBank/DDBJ databases">
        <authorList>
            <consortium name="The Broad Institute Genome Sequencing Platform"/>
            <consortium name="Broad Institute Genome Sequencing Center for Infectious Disease"/>
            <person name="Ma L.-J."/>
            <person name="Dead R."/>
            <person name="Young S."/>
            <person name="Zeng Q."/>
            <person name="Koehrsen M."/>
            <person name="Alvarado L."/>
            <person name="Berlin A."/>
            <person name="Chapman S.B."/>
            <person name="Chen Z."/>
            <person name="Freedman E."/>
            <person name="Gellesch M."/>
            <person name="Goldberg J."/>
            <person name="Griggs A."/>
            <person name="Gujja S."/>
            <person name="Heilman E.R."/>
            <person name="Heiman D."/>
            <person name="Hepburn T."/>
            <person name="Howarth C."/>
            <person name="Jen D."/>
            <person name="Larson L."/>
            <person name="Mehta T."/>
            <person name="Neiman D."/>
            <person name="Pearson M."/>
            <person name="Roberts A."/>
            <person name="Saif S."/>
            <person name="Shea T."/>
            <person name="Shenoy N."/>
            <person name="Sisk P."/>
            <person name="Stolte C."/>
            <person name="Sykes S."/>
            <person name="Walk T."/>
            <person name="White J."/>
            <person name="Yandava C."/>
            <person name="Haas B."/>
            <person name="Nusbaum C."/>
            <person name="Birren B."/>
        </authorList>
    </citation>
    <scope>NUCLEOTIDE SEQUENCE</scope>
    <source>
        <strain evidence="2">R3-111a-1</strain>
    </source>
</reference>
<dbReference type="AlphaFoldDB" id="J3P122"/>
<evidence type="ECO:0008006" key="5">
    <source>
        <dbReference type="Google" id="ProtNLM"/>
    </source>
</evidence>
<dbReference type="InterPro" id="IPR055335">
    <property type="entry name" value="Ucp6/RUP1"/>
</dbReference>
<accession>J3P122</accession>
<evidence type="ECO:0000313" key="3">
    <source>
        <dbReference type="EnsemblFungi" id="EJT77307"/>
    </source>
</evidence>
<dbReference type="OrthoDB" id="4489171at2759"/>
<reference evidence="4" key="1">
    <citation type="submission" date="2010-07" db="EMBL/GenBank/DDBJ databases">
        <title>The genome sequence of Gaeumannomyces graminis var. tritici strain R3-111a-1.</title>
        <authorList>
            <consortium name="The Broad Institute Genome Sequencing Platform"/>
            <person name="Ma L.-J."/>
            <person name="Dead R."/>
            <person name="Young S."/>
            <person name="Zeng Q."/>
            <person name="Koehrsen M."/>
            <person name="Alvarado L."/>
            <person name="Berlin A."/>
            <person name="Chapman S.B."/>
            <person name="Chen Z."/>
            <person name="Freedman E."/>
            <person name="Gellesch M."/>
            <person name="Goldberg J."/>
            <person name="Griggs A."/>
            <person name="Gujja S."/>
            <person name="Heilman E.R."/>
            <person name="Heiman D."/>
            <person name="Hepburn T."/>
            <person name="Howarth C."/>
            <person name="Jen D."/>
            <person name="Larson L."/>
            <person name="Mehta T."/>
            <person name="Neiman D."/>
            <person name="Pearson M."/>
            <person name="Roberts A."/>
            <person name="Saif S."/>
            <person name="Shea T."/>
            <person name="Shenoy N."/>
            <person name="Sisk P."/>
            <person name="Stolte C."/>
            <person name="Sykes S."/>
            <person name="Walk T."/>
            <person name="White J."/>
            <person name="Yandava C."/>
            <person name="Haas B."/>
            <person name="Nusbaum C."/>
            <person name="Birren B."/>
        </authorList>
    </citation>
    <scope>NUCLEOTIDE SEQUENCE [LARGE SCALE GENOMIC DNA]</scope>
    <source>
        <strain evidence="4">R3-111a-1</strain>
    </source>
</reference>
<dbReference type="VEuPathDB" id="FungiDB:GGTG_07219"/>
<gene>
    <name evidence="3" type="primary">20347677</name>
    <name evidence="2" type="ORF">GGTG_07219</name>
</gene>
<protein>
    <recommendedName>
        <fullName evidence="5">Ubiquitin interaction domain-containing protein</fullName>
    </recommendedName>
</protein>
<evidence type="ECO:0000313" key="4">
    <source>
        <dbReference type="Proteomes" id="UP000006039"/>
    </source>
</evidence>
<dbReference type="GO" id="GO:0005634">
    <property type="term" value="C:nucleus"/>
    <property type="evidence" value="ECO:0007669"/>
    <property type="project" value="TreeGrafter"/>
</dbReference>
<evidence type="ECO:0000256" key="1">
    <source>
        <dbReference type="SAM" id="MobiDB-lite"/>
    </source>
</evidence>
<dbReference type="Proteomes" id="UP000006039">
    <property type="component" value="Unassembled WGS sequence"/>
</dbReference>
<dbReference type="PANTHER" id="PTHR39597:SF1">
    <property type="entry name" value="UBA DOMAIN-CONTAINING PROTEIN RUP1"/>
    <property type="match status" value="1"/>
</dbReference>
<reference evidence="3" key="4">
    <citation type="journal article" date="2015" name="G3 (Bethesda)">
        <title>Genome sequences of three phytopathogenic species of the Magnaporthaceae family of fungi.</title>
        <authorList>
            <person name="Okagaki L.H."/>
            <person name="Nunes C.C."/>
            <person name="Sailsbery J."/>
            <person name="Clay B."/>
            <person name="Brown D."/>
            <person name="John T."/>
            <person name="Oh Y."/>
            <person name="Young N."/>
            <person name="Fitzgerald M."/>
            <person name="Haas B.J."/>
            <person name="Zeng Q."/>
            <person name="Young S."/>
            <person name="Adiconis X."/>
            <person name="Fan L."/>
            <person name="Levin J.Z."/>
            <person name="Mitchell T.K."/>
            <person name="Okubara P.A."/>
            <person name="Farman M.L."/>
            <person name="Kohn L.M."/>
            <person name="Birren B."/>
            <person name="Ma L.-J."/>
            <person name="Dean R.A."/>
        </authorList>
    </citation>
    <scope>NUCLEOTIDE SEQUENCE</scope>
    <source>
        <strain evidence="3">R3-111a-1</strain>
    </source>
</reference>
<sequence>MSEEALVDTVCDFTGLRKELDRDLILSALRAKGNSTEAVVAEFYEDEGKFRQQYTWTELPFLADRDGTLPDAAGIPTFSIQGADDGGIIHGVPPSASVPPSRPPSRTDNRSPLGRMVDWTANGTSGVPSSRAQEEADLQRALAESAAHSGLQVPPQETGVTGAQGDDVHLPFFGPAVRDHYDQSQWAVVPVARERPDPRPSVRKRDPGVPAFLRCRKDGTDQQRLGALITIYHEIPAIRNLLLETGPPATTYGTNNLWWKGEPILPKTQEEPPVQQEEDLMEWEYTPEPDFCEEIHRLVAFLDLTERSYGTADVLASLRVLKDDWGSDAVPETKFFNTLKEHHSQDTISRLFWGVRIFSFSSSGSAIDDEPDRFAVLEMRLNAGQYQKIETLYDAWDELYWIDVNSLSEDESSLRTAAITEIGDVLTMTFGGEGGLVRPLDIPETFYIDRYLAERCDESLEQQLEIRSLRRRLTEVDRLEFDLTKWWSRKDEQWKDKTSISRGVIEDRVAKEKDLRFTALRRRWFELVDTPEYFHFIPGYMDGKIKFTDTELALLEQWERDKKLHEGLTETIAKKKEDYTKLRGEIEAEIRARTLKNSIPCPEEGWKPTHRYNLRGVVTSNDTYVARRSEPDLIDMENESRPSDQWWRLSYVATDEENPLRISMSTAEEARQAASTEGKAPYLVYANDAAMDEAPTPLSAALRTFIKFDNRYFKQELIEQTPEDVRASRTSKPALPARSSAQELHQMVQQPERQEQQQPPPLVSFDEPPSAESQPASGARTTSTEIFPNSNGSGSGSGNSLSNDASLEYVDEGVEMTEIQLVDTTLTPGSSTNTTDIHTPSTQRSEAAKEPVERPRTPPVDGAK</sequence>
<reference evidence="2" key="3">
    <citation type="submission" date="2010-09" db="EMBL/GenBank/DDBJ databases">
        <title>Annotation of Gaeumannomyces graminis var. tritici R3-111a-1.</title>
        <authorList>
            <consortium name="The Broad Institute Genome Sequencing Platform"/>
            <person name="Ma L.-J."/>
            <person name="Dead R."/>
            <person name="Young S.K."/>
            <person name="Zeng Q."/>
            <person name="Gargeya S."/>
            <person name="Fitzgerald M."/>
            <person name="Haas B."/>
            <person name="Abouelleil A."/>
            <person name="Alvarado L."/>
            <person name="Arachchi H.M."/>
            <person name="Berlin A."/>
            <person name="Brown A."/>
            <person name="Chapman S.B."/>
            <person name="Chen Z."/>
            <person name="Dunbar C."/>
            <person name="Freedman E."/>
            <person name="Gearin G."/>
            <person name="Gellesch M."/>
            <person name="Goldberg J."/>
            <person name="Griggs A."/>
            <person name="Gujja S."/>
            <person name="Heiman D."/>
            <person name="Howarth C."/>
            <person name="Larson L."/>
            <person name="Lui A."/>
            <person name="MacDonald P.J.P."/>
            <person name="Mehta T."/>
            <person name="Montmayeur A."/>
            <person name="Murphy C."/>
            <person name="Neiman D."/>
            <person name="Pearson M."/>
            <person name="Priest M."/>
            <person name="Roberts A."/>
            <person name="Saif S."/>
            <person name="Shea T."/>
            <person name="Shenoy N."/>
            <person name="Sisk P."/>
            <person name="Stolte C."/>
            <person name="Sykes S."/>
            <person name="Yandava C."/>
            <person name="Wortman J."/>
            <person name="Nusbaum C."/>
            <person name="Birren B."/>
        </authorList>
    </citation>
    <scope>NUCLEOTIDE SEQUENCE</scope>
    <source>
        <strain evidence="2">R3-111a-1</strain>
    </source>
</reference>
<dbReference type="GeneID" id="20347677"/>
<name>J3P122_GAET3</name>
<feature type="region of interest" description="Disordered" evidence="1">
    <location>
        <begin position="721"/>
        <end position="864"/>
    </location>
</feature>
<keyword evidence="4" id="KW-1185">Reference proteome</keyword>
<feature type="compositionally biased region" description="Basic and acidic residues" evidence="1">
    <location>
        <begin position="846"/>
        <end position="856"/>
    </location>
</feature>
<proteinExistence type="predicted"/>
<feature type="compositionally biased region" description="Low complexity" evidence="1">
    <location>
        <begin position="824"/>
        <end position="835"/>
    </location>
</feature>
<dbReference type="EnsemblFungi" id="EJT77307">
    <property type="protein sequence ID" value="EJT77307"/>
    <property type="gene ID" value="GGTG_07219"/>
</dbReference>
<dbReference type="RefSeq" id="XP_009223307.1">
    <property type="nucleotide sequence ID" value="XM_009225043.1"/>
</dbReference>
<reference evidence="3" key="5">
    <citation type="submission" date="2018-04" db="UniProtKB">
        <authorList>
            <consortium name="EnsemblFungi"/>
        </authorList>
    </citation>
    <scope>IDENTIFICATION</scope>
    <source>
        <strain evidence="3">R3-111a-1</strain>
    </source>
</reference>
<dbReference type="HOGENOM" id="CLU_005620_1_1_1"/>
<feature type="compositionally biased region" description="Polar residues" evidence="1">
    <location>
        <begin position="836"/>
        <end position="845"/>
    </location>
</feature>
<dbReference type="GO" id="GO:0005829">
    <property type="term" value="C:cytosol"/>
    <property type="evidence" value="ECO:0007669"/>
    <property type="project" value="TreeGrafter"/>
</dbReference>
<dbReference type="GO" id="GO:0016579">
    <property type="term" value="P:protein deubiquitination"/>
    <property type="evidence" value="ECO:0007669"/>
    <property type="project" value="TreeGrafter"/>
</dbReference>
<feature type="region of interest" description="Disordered" evidence="1">
    <location>
        <begin position="85"/>
        <end position="167"/>
    </location>
</feature>
<dbReference type="PANTHER" id="PTHR39597">
    <property type="entry name" value="UBA DOMAIN-CONTAINING PROTEIN RUP1"/>
    <property type="match status" value="1"/>
</dbReference>
<organism evidence="2">
    <name type="scientific">Gaeumannomyces tritici (strain R3-111a-1)</name>
    <name type="common">Wheat and barley take-all root rot fungus</name>
    <name type="synonym">Gaeumannomyces graminis var. tritici</name>
    <dbReference type="NCBI Taxonomy" id="644352"/>
    <lineage>
        <taxon>Eukaryota</taxon>
        <taxon>Fungi</taxon>
        <taxon>Dikarya</taxon>
        <taxon>Ascomycota</taxon>
        <taxon>Pezizomycotina</taxon>
        <taxon>Sordariomycetes</taxon>
        <taxon>Sordariomycetidae</taxon>
        <taxon>Magnaporthales</taxon>
        <taxon>Magnaporthaceae</taxon>
        <taxon>Gaeumannomyces</taxon>
    </lineage>
</organism>
<feature type="compositionally biased region" description="Polar residues" evidence="1">
    <location>
        <begin position="771"/>
        <end position="788"/>
    </location>
</feature>
<dbReference type="eggNOG" id="ENOG502S0Z0">
    <property type="taxonomic scope" value="Eukaryota"/>
</dbReference>
<dbReference type="EMBL" id="GL385397">
    <property type="protein sequence ID" value="EJT77307.1"/>
    <property type="molecule type" value="Genomic_DNA"/>
</dbReference>